<evidence type="ECO:0000259" key="4">
    <source>
        <dbReference type="PROSITE" id="PS51077"/>
    </source>
</evidence>
<keyword evidence="1" id="KW-0805">Transcription regulation</keyword>
<keyword evidence="3" id="KW-0804">Transcription</keyword>
<name>A0ABT9XKA3_9BACL</name>
<dbReference type="EMBL" id="JAUSTP010000023">
    <property type="protein sequence ID" value="MDQ0190739.1"/>
    <property type="molecule type" value="Genomic_DNA"/>
</dbReference>
<dbReference type="Pfam" id="PF09339">
    <property type="entry name" value="HTH_IclR"/>
    <property type="match status" value="1"/>
</dbReference>
<feature type="domain" description="IclR-ED" evidence="5">
    <location>
        <begin position="76"/>
        <end position="254"/>
    </location>
</feature>
<evidence type="ECO:0000256" key="1">
    <source>
        <dbReference type="ARBA" id="ARBA00023015"/>
    </source>
</evidence>
<dbReference type="InterPro" id="IPR005471">
    <property type="entry name" value="Tscrpt_reg_IclR_N"/>
</dbReference>
<evidence type="ECO:0000259" key="5">
    <source>
        <dbReference type="PROSITE" id="PS51078"/>
    </source>
</evidence>
<evidence type="ECO:0000313" key="7">
    <source>
        <dbReference type="Proteomes" id="UP001232973"/>
    </source>
</evidence>
<dbReference type="PROSITE" id="PS51078">
    <property type="entry name" value="ICLR_ED"/>
    <property type="match status" value="1"/>
</dbReference>
<comment type="caution">
    <text evidence="6">The sequence shown here is derived from an EMBL/GenBank/DDBJ whole genome shotgun (WGS) entry which is preliminary data.</text>
</comment>
<dbReference type="PANTHER" id="PTHR30136">
    <property type="entry name" value="HELIX-TURN-HELIX TRANSCRIPTIONAL REGULATOR, ICLR FAMILY"/>
    <property type="match status" value="1"/>
</dbReference>
<dbReference type="InterPro" id="IPR050707">
    <property type="entry name" value="HTH_MetabolicPath_Reg"/>
</dbReference>
<feature type="domain" description="HTH iclR-type" evidence="4">
    <location>
        <begin position="13"/>
        <end position="75"/>
    </location>
</feature>
<dbReference type="InterPro" id="IPR036390">
    <property type="entry name" value="WH_DNA-bd_sf"/>
</dbReference>
<gene>
    <name evidence="6" type="ORF">J2S03_002606</name>
</gene>
<dbReference type="Gene3D" id="1.10.10.10">
    <property type="entry name" value="Winged helix-like DNA-binding domain superfamily/Winged helix DNA-binding domain"/>
    <property type="match status" value="1"/>
</dbReference>
<evidence type="ECO:0000313" key="6">
    <source>
        <dbReference type="EMBL" id="MDQ0190739.1"/>
    </source>
</evidence>
<dbReference type="Pfam" id="PF01614">
    <property type="entry name" value="IclR_C"/>
    <property type="match status" value="1"/>
</dbReference>
<keyword evidence="2 6" id="KW-0238">DNA-binding</keyword>
<keyword evidence="7" id="KW-1185">Reference proteome</keyword>
<dbReference type="Gene3D" id="3.30.450.40">
    <property type="match status" value="1"/>
</dbReference>
<dbReference type="Proteomes" id="UP001232973">
    <property type="component" value="Unassembled WGS sequence"/>
</dbReference>
<organism evidence="6 7">
    <name type="scientific">Alicyclobacillus cycloheptanicus</name>
    <dbReference type="NCBI Taxonomy" id="1457"/>
    <lineage>
        <taxon>Bacteria</taxon>
        <taxon>Bacillati</taxon>
        <taxon>Bacillota</taxon>
        <taxon>Bacilli</taxon>
        <taxon>Bacillales</taxon>
        <taxon>Alicyclobacillaceae</taxon>
        <taxon>Alicyclobacillus</taxon>
    </lineage>
</organism>
<dbReference type="InterPro" id="IPR036388">
    <property type="entry name" value="WH-like_DNA-bd_sf"/>
</dbReference>
<dbReference type="InterPro" id="IPR029016">
    <property type="entry name" value="GAF-like_dom_sf"/>
</dbReference>
<accession>A0ABT9XKA3</accession>
<protein>
    <submittedName>
        <fullName evidence="6">DNA-binding IclR family transcriptional regulator</fullName>
    </submittedName>
</protein>
<evidence type="ECO:0000256" key="3">
    <source>
        <dbReference type="ARBA" id="ARBA00023163"/>
    </source>
</evidence>
<dbReference type="SUPFAM" id="SSF55781">
    <property type="entry name" value="GAF domain-like"/>
    <property type="match status" value="1"/>
</dbReference>
<sequence length="254" mass="28060">MQEDVTTQAHATVRAVDRALDILLCFGRSSGGLTLSEISKQVNLHKSTVYRLLTSLQVKGFVRRDPDSDKYFVGWSVLELLSGLHESDELSSLALPEMTRLRDRTGETVSLYVRVGRERLRIQAVDSQEPVRNVAIIGKTYPLYIGASGKVLLAFADSSVLEQVFQDASMPPDFDREDLLKQLAVIRRDGYATSIQERDTGAAAAAAPVFDKNHELVASLSVSGPVSRFTPVKMQEHIQAVKQSAVFLTKLLSR</sequence>
<dbReference type="InterPro" id="IPR014757">
    <property type="entry name" value="Tscrpt_reg_IclR_C"/>
</dbReference>
<dbReference type="PANTHER" id="PTHR30136:SF35">
    <property type="entry name" value="HTH-TYPE TRANSCRIPTIONAL REGULATOR RV1719"/>
    <property type="match status" value="1"/>
</dbReference>
<dbReference type="RefSeq" id="WP_274454488.1">
    <property type="nucleotide sequence ID" value="NZ_CP067097.1"/>
</dbReference>
<evidence type="ECO:0000256" key="2">
    <source>
        <dbReference type="ARBA" id="ARBA00023125"/>
    </source>
</evidence>
<dbReference type="GO" id="GO:0003677">
    <property type="term" value="F:DNA binding"/>
    <property type="evidence" value="ECO:0007669"/>
    <property type="project" value="UniProtKB-KW"/>
</dbReference>
<dbReference type="SMART" id="SM00346">
    <property type="entry name" value="HTH_ICLR"/>
    <property type="match status" value="1"/>
</dbReference>
<reference evidence="6 7" key="1">
    <citation type="submission" date="2023-07" db="EMBL/GenBank/DDBJ databases">
        <title>Genomic Encyclopedia of Type Strains, Phase IV (KMG-IV): sequencing the most valuable type-strain genomes for metagenomic binning, comparative biology and taxonomic classification.</title>
        <authorList>
            <person name="Goeker M."/>
        </authorList>
    </citation>
    <scope>NUCLEOTIDE SEQUENCE [LARGE SCALE GENOMIC DNA]</scope>
    <source>
        <strain evidence="6 7">DSM 4006</strain>
    </source>
</reference>
<dbReference type="SUPFAM" id="SSF46785">
    <property type="entry name" value="Winged helix' DNA-binding domain"/>
    <property type="match status" value="1"/>
</dbReference>
<dbReference type="PROSITE" id="PS51077">
    <property type="entry name" value="HTH_ICLR"/>
    <property type="match status" value="1"/>
</dbReference>
<proteinExistence type="predicted"/>